<proteinExistence type="predicted"/>
<accession>A0A975W765</accession>
<evidence type="ECO:0008006" key="4">
    <source>
        <dbReference type="Google" id="ProtNLM"/>
    </source>
</evidence>
<evidence type="ECO:0000256" key="1">
    <source>
        <dbReference type="SAM" id="SignalP"/>
    </source>
</evidence>
<protein>
    <recommendedName>
        <fullName evidence="4">Lipoprotein</fullName>
    </recommendedName>
</protein>
<keyword evidence="3" id="KW-1185">Reference proteome</keyword>
<dbReference type="EMBL" id="FNYY01000002">
    <property type="protein sequence ID" value="SEI78931.1"/>
    <property type="molecule type" value="Genomic_DNA"/>
</dbReference>
<keyword evidence="1" id="KW-0732">Signal</keyword>
<dbReference type="PROSITE" id="PS51257">
    <property type="entry name" value="PROKAR_LIPOPROTEIN"/>
    <property type="match status" value="1"/>
</dbReference>
<gene>
    <name evidence="2" type="ORF">SAMN04487940_10251</name>
</gene>
<evidence type="ECO:0000313" key="2">
    <source>
        <dbReference type="EMBL" id="SEI78931.1"/>
    </source>
</evidence>
<comment type="caution">
    <text evidence="2">The sequence shown here is derived from an EMBL/GenBank/DDBJ whole genome shotgun (WGS) entry which is preliminary data.</text>
</comment>
<organism evidence="2 3">
    <name type="scientific">Marinovum algicola</name>
    <dbReference type="NCBI Taxonomy" id="42444"/>
    <lineage>
        <taxon>Bacteria</taxon>
        <taxon>Pseudomonadati</taxon>
        <taxon>Pseudomonadota</taxon>
        <taxon>Alphaproteobacteria</taxon>
        <taxon>Rhodobacterales</taxon>
        <taxon>Roseobacteraceae</taxon>
        <taxon>Marinovum</taxon>
    </lineage>
</organism>
<dbReference type="AlphaFoldDB" id="A0A975W765"/>
<sequence>MTRRRVALGLAALGLSAGCGAPAPQMSFAETGNGEARIAALTRALLALGPEVDAQEAGRTARIAVLRPLDWAEEWQVVDPPLKHNFKVIHGLREKGLCRDWTNALYAALHAERLRTIDLHVGFSNARNVRLEHVSVVVSARGRPMEAGLLLDPWRIGQGRLWFGRVTEDPRYEWETLEAVRAWQAQQKARLGL</sequence>
<reference evidence="2 3" key="1">
    <citation type="submission" date="2016-10" db="EMBL/GenBank/DDBJ databases">
        <authorList>
            <person name="Varghese N."/>
            <person name="Submissions S."/>
        </authorList>
    </citation>
    <scope>NUCLEOTIDE SEQUENCE [LARGE SCALE GENOMIC DNA]</scope>
    <source>
        <strain evidence="2 3">FF3</strain>
    </source>
</reference>
<evidence type="ECO:0000313" key="3">
    <source>
        <dbReference type="Proteomes" id="UP000182932"/>
    </source>
</evidence>
<dbReference type="Proteomes" id="UP000182932">
    <property type="component" value="Unassembled WGS sequence"/>
</dbReference>
<feature type="chain" id="PRO_5036964573" description="Lipoprotein" evidence="1">
    <location>
        <begin position="22"/>
        <end position="193"/>
    </location>
</feature>
<dbReference type="GeneID" id="80816922"/>
<name>A0A975W765_9RHOB</name>
<feature type="signal peptide" evidence="1">
    <location>
        <begin position="1"/>
        <end position="21"/>
    </location>
</feature>
<dbReference type="RefSeq" id="WP_074834942.1">
    <property type="nucleotide sequence ID" value="NZ_CBDCHJ010000006.1"/>
</dbReference>